<dbReference type="Gene3D" id="3.30.1330.230">
    <property type="match status" value="1"/>
</dbReference>
<dbReference type="PANTHER" id="PTHR37809">
    <property type="entry name" value="RIBOSOMAL PROTEIN S12 METHYLTHIOTRANSFERASE ACCESSORY FACTOR YCAO"/>
    <property type="match status" value="1"/>
</dbReference>
<dbReference type="Pfam" id="PF02624">
    <property type="entry name" value="YcaO"/>
    <property type="match status" value="1"/>
</dbReference>
<gene>
    <name evidence="2" type="ORF">SAMN05443662_0965</name>
</gene>
<feature type="domain" description="YcaO" evidence="1">
    <location>
        <begin position="59"/>
        <end position="424"/>
    </location>
</feature>
<keyword evidence="2" id="KW-0808">Transferase</keyword>
<proteinExistence type="predicted"/>
<evidence type="ECO:0000313" key="3">
    <source>
        <dbReference type="Proteomes" id="UP000198461"/>
    </source>
</evidence>
<accession>A0A1N6F8F5</accession>
<dbReference type="RefSeq" id="WP_074201245.1">
    <property type="nucleotide sequence ID" value="NZ_FSRE01000002.1"/>
</dbReference>
<sequence>MKHFLTGKARSLEDALSVMESALAHLGIQPVVEKWLHPAPFIWSVHVHDASCPALFSNGKGISREAALASAYGEFLERFLTGYHLADFTLPKGLPWLYTPNERALPADTAWQALPRTLKAYWDPDGELVPDVHMPELGCCGQTVHCIPMEDIQTGATVEIPWNILVNLYASNGLSAGNTILEARIQGLSEIFERWVRNRILSENLCLPQIPEVVLSANERVIEARAALESEGISLSIRDASLEMGYPVVAIILYAREQGRAFVSFGAHPIFEVALERTLTEAFQGRRPGEYDDWKPPSSDLEWVQSAENRELHFIDASGQFHWHFFSSKADLRFKPWGLAASADFEQQWNYLVERLHAGGHSLYVQDIPFMDFYACRMIVPGLSEVLPADELVENNHNAGCHLRKHLMAHEDSDRWAWQLLDLLDEWGWADHASVASIAGLMTAPESPWRGVKVIELRIRALCQLQQLDELLGWLDGIEHLAAGSPRLNTLLALQRLAEGAPEDEWEALTLLYGEDAFSQAKAWLQGHAWEDLPLSDALMDDPWQSAFNRLVVTRARALGTE</sequence>
<dbReference type="PANTHER" id="PTHR37809:SF1">
    <property type="entry name" value="RIBOSOMAL PROTEIN S12 METHYLTHIOTRANSFERASE ACCESSORY FACTOR YCAO"/>
    <property type="match status" value="1"/>
</dbReference>
<protein>
    <submittedName>
        <fullName evidence="2">Ribosomal protein S12 methylthiotransferase accessory factor</fullName>
    </submittedName>
</protein>
<dbReference type="Pfam" id="PF18381">
    <property type="entry name" value="YcaO_C"/>
    <property type="match status" value="1"/>
</dbReference>
<dbReference type="NCBIfam" id="TIGR00702">
    <property type="entry name" value="YcaO-type kinase domain"/>
    <property type="match status" value="1"/>
</dbReference>
<dbReference type="InterPro" id="IPR003776">
    <property type="entry name" value="YcaO-like_dom"/>
</dbReference>
<evidence type="ECO:0000313" key="2">
    <source>
        <dbReference type="EMBL" id="SIN91496.1"/>
    </source>
</evidence>
<keyword evidence="2" id="KW-0687">Ribonucleoprotein</keyword>
<dbReference type="Proteomes" id="UP000198461">
    <property type="component" value="Unassembled WGS sequence"/>
</dbReference>
<evidence type="ECO:0000259" key="1">
    <source>
        <dbReference type="PROSITE" id="PS51664"/>
    </source>
</evidence>
<keyword evidence="3" id="KW-1185">Reference proteome</keyword>
<dbReference type="EMBL" id="FSRE01000002">
    <property type="protein sequence ID" value="SIN91496.1"/>
    <property type="molecule type" value="Genomic_DNA"/>
</dbReference>
<dbReference type="InterPro" id="IPR041080">
    <property type="entry name" value="YcaO_C"/>
</dbReference>
<name>A0A1N6F8F5_9GAMM</name>
<dbReference type="GO" id="GO:0005840">
    <property type="term" value="C:ribosome"/>
    <property type="evidence" value="ECO:0007669"/>
    <property type="project" value="UniProtKB-KW"/>
</dbReference>
<reference evidence="2 3" key="1">
    <citation type="submission" date="2016-11" db="EMBL/GenBank/DDBJ databases">
        <authorList>
            <person name="Jaros S."/>
            <person name="Januszkiewicz K."/>
            <person name="Wedrychowicz H."/>
        </authorList>
    </citation>
    <scope>NUCLEOTIDE SEQUENCE [LARGE SCALE GENOMIC DNA]</scope>
    <source>
        <strain evidence="2 3">DSM 17737</strain>
    </source>
</reference>
<keyword evidence="2" id="KW-0689">Ribosomal protein</keyword>
<organism evidence="2 3">
    <name type="scientific">Sulfurivirga caldicuralii</name>
    <dbReference type="NCBI Taxonomy" id="364032"/>
    <lineage>
        <taxon>Bacteria</taxon>
        <taxon>Pseudomonadati</taxon>
        <taxon>Pseudomonadota</taxon>
        <taxon>Gammaproteobacteria</taxon>
        <taxon>Thiotrichales</taxon>
        <taxon>Piscirickettsiaceae</taxon>
        <taxon>Sulfurivirga</taxon>
    </lineage>
</organism>
<dbReference type="AlphaFoldDB" id="A0A1N6F8F5"/>
<dbReference type="OrthoDB" id="9761274at2"/>
<dbReference type="PROSITE" id="PS51664">
    <property type="entry name" value="YCAO"/>
    <property type="match status" value="1"/>
</dbReference>
<dbReference type="GO" id="GO:0016740">
    <property type="term" value="F:transferase activity"/>
    <property type="evidence" value="ECO:0007669"/>
    <property type="project" value="UniProtKB-KW"/>
</dbReference>
<dbReference type="STRING" id="364032.SAMN05443662_0965"/>